<gene>
    <name evidence="2" type="ORF">TGRUB_429710</name>
</gene>
<reference evidence="2 3" key="1">
    <citation type="submission" date="2014-05" db="EMBL/GenBank/DDBJ databases">
        <authorList>
            <person name="Sibley D."/>
            <person name="Venepally P."/>
            <person name="Karamycheva S."/>
            <person name="Hadjithomas M."/>
            <person name="Khan A."/>
            <person name="Brunk B."/>
            <person name="Roos D."/>
            <person name="Caler E."/>
            <person name="Lorenzi H."/>
        </authorList>
    </citation>
    <scope>NUCLEOTIDE SEQUENCE [LARGE SCALE GENOMIC DNA]</scope>
    <source>
        <strain evidence="2 3">RUB</strain>
    </source>
</reference>
<sequence length="110" mass="11766">MGCRDERLGKRDSSIGQGPPAATQEQDPEERGAQRRAEHAQLSEPFEAPSQVLSSHGRPEQVWDRRYGQSTDRGVSVGRSGAAGGGLQGPGTAAFAPDEDEDEELAMKCD</sequence>
<evidence type="ECO:0000313" key="3">
    <source>
        <dbReference type="Proteomes" id="UP000028834"/>
    </source>
</evidence>
<dbReference type="EMBL" id="AFYV02000797">
    <property type="protein sequence ID" value="KFG63965.1"/>
    <property type="molecule type" value="Genomic_DNA"/>
</dbReference>
<accession>A0A086M4Z7</accession>
<name>A0A086M4Z7_TOXGO</name>
<organism evidence="2 3">
    <name type="scientific">Toxoplasma gondii RUB</name>
    <dbReference type="NCBI Taxonomy" id="935652"/>
    <lineage>
        <taxon>Eukaryota</taxon>
        <taxon>Sar</taxon>
        <taxon>Alveolata</taxon>
        <taxon>Apicomplexa</taxon>
        <taxon>Conoidasida</taxon>
        <taxon>Coccidia</taxon>
        <taxon>Eucoccidiorida</taxon>
        <taxon>Eimeriorina</taxon>
        <taxon>Sarcocystidae</taxon>
        <taxon>Toxoplasma</taxon>
    </lineage>
</organism>
<feature type="compositionally biased region" description="Basic and acidic residues" evidence="1">
    <location>
        <begin position="1"/>
        <end position="13"/>
    </location>
</feature>
<feature type="compositionally biased region" description="Basic and acidic residues" evidence="1">
    <location>
        <begin position="57"/>
        <end position="67"/>
    </location>
</feature>
<comment type="caution">
    <text evidence="2">The sequence shown here is derived from an EMBL/GenBank/DDBJ whole genome shotgun (WGS) entry which is preliminary data.</text>
</comment>
<feature type="region of interest" description="Disordered" evidence="1">
    <location>
        <begin position="1"/>
        <end position="110"/>
    </location>
</feature>
<proteinExistence type="predicted"/>
<dbReference type="VEuPathDB" id="ToxoDB:TGRUB_429710"/>
<evidence type="ECO:0000256" key="1">
    <source>
        <dbReference type="SAM" id="MobiDB-lite"/>
    </source>
</evidence>
<evidence type="ECO:0000313" key="2">
    <source>
        <dbReference type="EMBL" id="KFG63965.1"/>
    </source>
</evidence>
<protein>
    <submittedName>
        <fullName evidence="2">Uncharacterized protein</fullName>
    </submittedName>
</protein>
<dbReference type="AlphaFoldDB" id="A0A086M4Z7"/>
<feature type="compositionally biased region" description="Basic and acidic residues" evidence="1">
    <location>
        <begin position="29"/>
        <end position="41"/>
    </location>
</feature>
<dbReference type="Proteomes" id="UP000028834">
    <property type="component" value="Unassembled WGS sequence"/>
</dbReference>